<reference evidence="2 3" key="1">
    <citation type="submission" date="2019-11" db="EMBL/GenBank/DDBJ databases">
        <authorList>
            <person name="Li J."/>
        </authorList>
    </citation>
    <scope>NUCLEOTIDE SEQUENCE [LARGE SCALE GENOMIC DNA]</scope>
    <source>
        <strain evidence="2 3">J4</strain>
    </source>
</reference>
<dbReference type="Pfam" id="PF09527">
    <property type="entry name" value="ATPase_gene1"/>
    <property type="match status" value="1"/>
</dbReference>
<feature type="transmembrane region" description="Helical" evidence="1">
    <location>
        <begin position="45"/>
        <end position="66"/>
    </location>
</feature>
<dbReference type="AlphaFoldDB" id="A0A6G1X5C3"/>
<sequence>MMGKNQKPFHAIALTSAIVSNLSGCTLVGIFFGRWIDQKLGLSPLFLIIGLMIGLGAGVYGTIYLVNKYTGDL</sequence>
<evidence type="ECO:0000256" key="1">
    <source>
        <dbReference type="SAM" id="Phobius"/>
    </source>
</evidence>
<evidence type="ECO:0000313" key="2">
    <source>
        <dbReference type="EMBL" id="MRG86201.1"/>
    </source>
</evidence>
<dbReference type="InterPro" id="IPR032820">
    <property type="entry name" value="ATPase_put"/>
</dbReference>
<keyword evidence="3" id="KW-1185">Reference proteome</keyword>
<keyword evidence="1" id="KW-0812">Transmembrane</keyword>
<comment type="caution">
    <text evidence="2">The sequence shown here is derived from an EMBL/GenBank/DDBJ whole genome shotgun (WGS) entry which is preliminary data.</text>
</comment>
<proteinExistence type="predicted"/>
<dbReference type="EMBL" id="WJNH01000004">
    <property type="protein sequence ID" value="MRG86201.1"/>
    <property type="molecule type" value="Genomic_DNA"/>
</dbReference>
<protein>
    <recommendedName>
        <fullName evidence="4">AtpZ/AtpI family protein</fullName>
    </recommendedName>
</protein>
<evidence type="ECO:0008006" key="4">
    <source>
        <dbReference type="Google" id="ProtNLM"/>
    </source>
</evidence>
<keyword evidence="1" id="KW-0472">Membrane</keyword>
<feature type="transmembrane region" description="Helical" evidence="1">
    <location>
        <begin position="12"/>
        <end position="33"/>
    </location>
</feature>
<accession>A0A6G1X5C3</accession>
<evidence type="ECO:0000313" key="3">
    <source>
        <dbReference type="Proteomes" id="UP000480185"/>
    </source>
</evidence>
<dbReference type="Proteomes" id="UP000480185">
    <property type="component" value="Unassembled WGS sequence"/>
</dbReference>
<keyword evidence="1" id="KW-1133">Transmembrane helix</keyword>
<gene>
    <name evidence="2" type="ORF">GH754_07665</name>
</gene>
<organism evidence="2 3">
    <name type="scientific">Salinibacillus xinjiangensis</name>
    <dbReference type="NCBI Taxonomy" id="1229268"/>
    <lineage>
        <taxon>Bacteria</taxon>
        <taxon>Bacillati</taxon>
        <taxon>Bacillota</taxon>
        <taxon>Bacilli</taxon>
        <taxon>Bacillales</taxon>
        <taxon>Bacillaceae</taxon>
        <taxon>Salinibacillus</taxon>
    </lineage>
</organism>
<name>A0A6G1X5C3_9BACI</name>